<proteinExistence type="predicted"/>
<evidence type="ECO:0008006" key="3">
    <source>
        <dbReference type="Google" id="ProtNLM"/>
    </source>
</evidence>
<evidence type="ECO:0000256" key="1">
    <source>
        <dbReference type="SAM" id="MobiDB-lite"/>
    </source>
</evidence>
<name>A0A0F9NT52_9ZZZZ</name>
<organism evidence="2">
    <name type="scientific">marine sediment metagenome</name>
    <dbReference type="NCBI Taxonomy" id="412755"/>
    <lineage>
        <taxon>unclassified sequences</taxon>
        <taxon>metagenomes</taxon>
        <taxon>ecological metagenomes</taxon>
    </lineage>
</organism>
<dbReference type="EMBL" id="LAZR01006451">
    <property type="protein sequence ID" value="KKM92025.1"/>
    <property type="molecule type" value="Genomic_DNA"/>
</dbReference>
<feature type="compositionally biased region" description="Basic and acidic residues" evidence="1">
    <location>
        <begin position="423"/>
        <end position="434"/>
    </location>
</feature>
<reference evidence="2" key="1">
    <citation type="journal article" date="2015" name="Nature">
        <title>Complex archaea that bridge the gap between prokaryotes and eukaryotes.</title>
        <authorList>
            <person name="Spang A."/>
            <person name="Saw J.H."/>
            <person name="Jorgensen S.L."/>
            <person name="Zaremba-Niedzwiedzka K."/>
            <person name="Martijn J."/>
            <person name="Lind A.E."/>
            <person name="van Eijk R."/>
            <person name="Schleper C."/>
            <person name="Guy L."/>
            <person name="Ettema T.J."/>
        </authorList>
    </citation>
    <scope>NUCLEOTIDE SEQUENCE</scope>
</reference>
<dbReference type="Pfam" id="PF13148">
    <property type="entry name" value="DUF3987"/>
    <property type="match status" value="1"/>
</dbReference>
<sequence>MPAWLPTSGLVREHHDYGVYATDAPAIYHAASILTTISTACADTAVLILDGAPHALNIWTMIVGQSSVDRKTTATRLAVDRLEAVLERRIQRIFGSPEGFISALQDEPTSLLYISEGASFFEQRDASYWRHAKGMFMDLYDYSPMFRRRLAKTELVIEHPRLSILSACALTLLDHHSKLTDWLGGFLPRFLMIMGDKTEFLPATRADKTAEKSIEDQIFNIHNHNWGPISISSLARQTLEQFSYEIYQDLSAYPDNLHPALNRLPEASLRLAAIYEIASQAAQVPRGVLMVTNTSAQHAVALCRESRDVALLRLAELAEGNGVSRELMNIETLVRRSSLAGVSRSDILRGAHIHADHLDRIIHTLVERDSITVGSRPSKRGPQRTVYIHAQARADQVRASRNQAIDPEPTAFIAVLDLSQPDDLRGVAELHPDEDPGNDGEGDPNGPN</sequence>
<dbReference type="InterPro" id="IPR025048">
    <property type="entry name" value="DUF3987"/>
</dbReference>
<dbReference type="AlphaFoldDB" id="A0A0F9NT52"/>
<evidence type="ECO:0000313" key="2">
    <source>
        <dbReference type="EMBL" id="KKM92025.1"/>
    </source>
</evidence>
<protein>
    <recommendedName>
        <fullName evidence="3">DUF3987 domain-containing protein</fullName>
    </recommendedName>
</protein>
<feature type="region of interest" description="Disordered" evidence="1">
    <location>
        <begin position="423"/>
        <end position="448"/>
    </location>
</feature>
<comment type="caution">
    <text evidence="2">The sequence shown here is derived from an EMBL/GenBank/DDBJ whole genome shotgun (WGS) entry which is preliminary data.</text>
</comment>
<accession>A0A0F9NT52</accession>
<gene>
    <name evidence="2" type="ORF">LCGC14_1222590</name>
</gene>